<dbReference type="SMART" id="SM00954">
    <property type="entry name" value="RelA_SpoT"/>
    <property type="match status" value="1"/>
</dbReference>
<dbReference type="SUPFAM" id="SSF81271">
    <property type="entry name" value="TGS-like"/>
    <property type="match status" value="1"/>
</dbReference>
<dbReference type="CDD" id="cd00077">
    <property type="entry name" value="HDc"/>
    <property type="match status" value="1"/>
</dbReference>
<name>A0A554LJC1_9BACT</name>
<dbReference type="SUPFAM" id="SSF109604">
    <property type="entry name" value="HD-domain/PDEase-like"/>
    <property type="match status" value="1"/>
</dbReference>
<dbReference type="Gene3D" id="3.30.460.10">
    <property type="entry name" value="Beta Polymerase, domain 2"/>
    <property type="match status" value="1"/>
</dbReference>
<dbReference type="PROSITE" id="PS51880">
    <property type="entry name" value="TGS"/>
    <property type="match status" value="1"/>
</dbReference>
<dbReference type="InterPro" id="IPR003607">
    <property type="entry name" value="HD/PDEase_dom"/>
</dbReference>
<organism evidence="3 4">
    <name type="scientific">Candidatus Berkelbacteria bacterium Licking1014_7</name>
    <dbReference type="NCBI Taxonomy" id="2017147"/>
    <lineage>
        <taxon>Bacteria</taxon>
        <taxon>Candidatus Berkelbacteria</taxon>
    </lineage>
</organism>
<evidence type="ECO:0000259" key="2">
    <source>
        <dbReference type="PROSITE" id="PS51880"/>
    </source>
</evidence>
<dbReference type="Proteomes" id="UP000315689">
    <property type="component" value="Unassembled WGS sequence"/>
</dbReference>
<dbReference type="CDD" id="cd05399">
    <property type="entry name" value="NT_Rel-Spo_like"/>
    <property type="match status" value="1"/>
</dbReference>
<dbReference type="Gene3D" id="1.10.3210.10">
    <property type="entry name" value="Hypothetical protein af1432"/>
    <property type="match status" value="1"/>
</dbReference>
<dbReference type="SUPFAM" id="SSF81301">
    <property type="entry name" value="Nucleotidyltransferase"/>
    <property type="match status" value="1"/>
</dbReference>
<dbReference type="Pfam" id="PF13328">
    <property type="entry name" value="HD_4"/>
    <property type="match status" value="1"/>
</dbReference>
<protein>
    <submittedName>
        <fullName evidence="3">(P)ppGpp synthetase, RelA/SpoT family</fullName>
    </submittedName>
</protein>
<evidence type="ECO:0000313" key="3">
    <source>
        <dbReference type="EMBL" id="TSC92938.1"/>
    </source>
</evidence>
<evidence type="ECO:0000256" key="1">
    <source>
        <dbReference type="ARBA" id="ARBA00007476"/>
    </source>
</evidence>
<dbReference type="CDD" id="cd01668">
    <property type="entry name" value="TGS_RSH"/>
    <property type="match status" value="1"/>
</dbReference>
<dbReference type="FunFam" id="3.10.20.30:FF:000002">
    <property type="entry name" value="GTP pyrophosphokinase (RelA/SpoT)"/>
    <property type="match status" value="1"/>
</dbReference>
<sequence>MFDKNFAPQIAYLPAQDRDLIRRAYLFAKNSHQGQKRTSGEPYITHPLAVATQLSKMRFDGQMISAAFLHDTVEDTPVTLKQIQRKFGKDIAGLVDGITKLSRVRLNKTWFGLGPIKKEKLPELIRQIETLKKMFLAMSRDIRVVIIKIIDRLHNMQTIKFLPVEKQIRIASETLQIFAPLASRLGMGEIKGQLEDLAFLIIYPKESQELEKQVKHERMRRKKIVDKNIRALYRLFAKKKFQPISLHGRVKHRWSLYRKLLRYDNDLSKIYDLIAIRVIVENIDECYGALGLIHERWRPLPGRIKDYIALPKPNGYSSLHTTVFGPGGNIIEIQIRTQLMHEQAEYGIAAHWQYKEPTEQAPRYSLFRQRKWASFPKQASGYSPSWNKENTKISQYLRKIFPENEKGIKWLKDLVRVQKAIKDPQELAKTLKLDFFSDRIFVFTPAGDVKDLPAGASPIDFAYSVHSELGHHYGGARVNGKIAASNFCLKNGDICEIIKNKKGQPKPDWLAVVKTSNARQKIKRAIKEK</sequence>
<dbReference type="Pfam" id="PF04607">
    <property type="entry name" value="RelA_SpoT"/>
    <property type="match status" value="1"/>
</dbReference>
<dbReference type="EMBL" id="VMGK01000010">
    <property type="protein sequence ID" value="TSC92938.1"/>
    <property type="molecule type" value="Genomic_DNA"/>
</dbReference>
<dbReference type="InterPro" id="IPR033655">
    <property type="entry name" value="TGS_RelA/SpoT"/>
</dbReference>
<comment type="similarity">
    <text evidence="1">Belongs to the RelA/SpoT family.</text>
</comment>
<dbReference type="InterPro" id="IPR012676">
    <property type="entry name" value="TGS-like"/>
</dbReference>
<accession>A0A554LJC1</accession>
<proteinExistence type="inferred from homology"/>
<dbReference type="InterPro" id="IPR004095">
    <property type="entry name" value="TGS"/>
</dbReference>
<feature type="domain" description="TGS" evidence="2">
    <location>
        <begin position="438"/>
        <end position="499"/>
    </location>
</feature>
<dbReference type="InterPro" id="IPR012675">
    <property type="entry name" value="Beta-grasp_dom_sf"/>
</dbReference>
<comment type="caution">
    <text evidence="3">The sequence shown here is derived from an EMBL/GenBank/DDBJ whole genome shotgun (WGS) entry which is preliminary data.</text>
</comment>
<gene>
    <name evidence="3" type="ORF">CEN89_380</name>
</gene>
<dbReference type="AlphaFoldDB" id="A0A554LJC1"/>
<dbReference type="FunFam" id="1.10.3210.10:FF:000001">
    <property type="entry name" value="GTP pyrophosphokinase RelA"/>
    <property type="match status" value="1"/>
</dbReference>
<dbReference type="GO" id="GO:0005886">
    <property type="term" value="C:plasma membrane"/>
    <property type="evidence" value="ECO:0007669"/>
    <property type="project" value="TreeGrafter"/>
</dbReference>
<dbReference type="Gene3D" id="3.10.20.30">
    <property type="match status" value="1"/>
</dbReference>
<dbReference type="FunFam" id="3.30.460.10:FF:000001">
    <property type="entry name" value="GTP pyrophosphokinase RelA"/>
    <property type="match status" value="1"/>
</dbReference>
<dbReference type="PANTHER" id="PTHR21262:SF31">
    <property type="entry name" value="GTP PYROPHOSPHOKINASE"/>
    <property type="match status" value="1"/>
</dbReference>
<dbReference type="InterPro" id="IPR043519">
    <property type="entry name" value="NT_sf"/>
</dbReference>
<reference evidence="3 4" key="1">
    <citation type="submission" date="2017-07" db="EMBL/GenBank/DDBJ databases">
        <title>Mechanisms for carbon and nitrogen cycling indicate functional differentiation within the Candidate Phyla Radiation.</title>
        <authorList>
            <person name="Danczak R.E."/>
            <person name="Johnston M.D."/>
            <person name="Kenah C."/>
            <person name="Slattery M."/>
            <person name="Wrighton K.C."/>
            <person name="Wilkins M.J."/>
        </authorList>
    </citation>
    <scope>NUCLEOTIDE SEQUENCE [LARGE SCALE GENOMIC DNA]</scope>
    <source>
        <strain evidence="3">Licking1014_7</strain>
    </source>
</reference>
<dbReference type="InterPro" id="IPR007685">
    <property type="entry name" value="RelA_SpoT"/>
</dbReference>
<dbReference type="PANTHER" id="PTHR21262">
    <property type="entry name" value="GUANOSINE-3',5'-BIS DIPHOSPHATE 3'-PYROPHOSPHOHYDROLASE"/>
    <property type="match status" value="1"/>
</dbReference>
<dbReference type="GO" id="GO:0015969">
    <property type="term" value="P:guanosine tetraphosphate metabolic process"/>
    <property type="evidence" value="ECO:0007669"/>
    <property type="project" value="InterPro"/>
</dbReference>
<dbReference type="SMART" id="SM00471">
    <property type="entry name" value="HDc"/>
    <property type="match status" value="1"/>
</dbReference>
<evidence type="ECO:0000313" key="4">
    <source>
        <dbReference type="Proteomes" id="UP000315689"/>
    </source>
</evidence>
<dbReference type="Pfam" id="PF02824">
    <property type="entry name" value="TGS"/>
    <property type="match status" value="1"/>
</dbReference>